<organism evidence="1 2">
    <name type="scientific">Tagetes erecta</name>
    <name type="common">African marigold</name>
    <dbReference type="NCBI Taxonomy" id="13708"/>
    <lineage>
        <taxon>Eukaryota</taxon>
        <taxon>Viridiplantae</taxon>
        <taxon>Streptophyta</taxon>
        <taxon>Embryophyta</taxon>
        <taxon>Tracheophyta</taxon>
        <taxon>Spermatophyta</taxon>
        <taxon>Magnoliopsida</taxon>
        <taxon>eudicotyledons</taxon>
        <taxon>Gunneridae</taxon>
        <taxon>Pentapetalae</taxon>
        <taxon>asterids</taxon>
        <taxon>campanulids</taxon>
        <taxon>Asterales</taxon>
        <taxon>Asteraceae</taxon>
        <taxon>Asteroideae</taxon>
        <taxon>Heliantheae alliance</taxon>
        <taxon>Tageteae</taxon>
        <taxon>Tagetes</taxon>
    </lineage>
</organism>
<proteinExistence type="predicted"/>
<keyword evidence="2" id="KW-1185">Reference proteome</keyword>
<dbReference type="Proteomes" id="UP001229421">
    <property type="component" value="Unassembled WGS sequence"/>
</dbReference>
<evidence type="ECO:0000313" key="1">
    <source>
        <dbReference type="EMBL" id="KAK1428264.1"/>
    </source>
</evidence>
<dbReference type="EMBL" id="JAUHHV010000004">
    <property type="protein sequence ID" value="KAK1428264.1"/>
    <property type="molecule type" value="Genomic_DNA"/>
</dbReference>
<gene>
    <name evidence="1" type="ORF">QVD17_17094</name>
</gene>
<accession>A0AAD8KRN9</accession>
<evidence type="ECO:0000313" key="2">
    <source>
        <dbReference type="Proteomes" id="UP001229421"/>
    </source>
</evidence>
<protein>
    <submittedName>
        <fullName evidence="1">Uncharacterized protein</fullName>
    </submittedName>
</protein>
<reference evidence="1" key="1">
    <citation type="journal article" date="2023" name="bioRxiv">
        <title>Improved chromosome-level genome assembly for marigold (Tagetes erecta).</title>
        <authorList>
            <person name="Jiang F."/>
            <person name="Yuan L."/>
            <person name="Wang S."/>
            <person name="Wang H."/>
            <person name="Xu D."/>
            <person name="Wang A."/>
            <person name="Fan W."/>
        </authorList>
    </citation>
    <scope>NUCLEOTIDE SEQUENCE</scope>
    <source>
        <strain evidence="1">WSJ</strain>
        <tissue evidence="1">Leaf</tissue>
    </source>
</reference>
<sequence length="96" mass="10984">MLLLLFYQSVHGYGKIGARVKIQISPASCHISVHHSPALDACHSNRFITPYLRSIFNPRFNSQGDIQERNVTLKKLTINEIHSREQDENQVVAQQQ</sequence>
<name>A0AAD8KRN9_TARER</name>
<comment type="caution">
    <text evidence="1">The sequence shown here is derived from an EMBL/GenBank/DDBJ whole genome shotgun (WGS) entry which is preliminary data.</text>
</comment>
<dbReference type="AlphaFoldDB" id="A0AAD8KRN9"/>